<dbReference type="EMBL" id="PVTE01000006">
    <property type="protein sequence ID" value="PRY40837.1"/>
    <property type="molecule type" value="Genomic_DNA"/>
</dbReference>
<organism evidence="2 3">
    <name type="scientific">Spirosoma oryzae</name>
    <dbReference type="NCBI Taxonomy" id="1469603"/>
    <lineage>
        <taxon>Bacteria</taxon>
        <taxon>Pseudomonadati</taxon>
        <taxon>Bacteroidota</taxon>
        <taxon>Cytophagia</taxon>
        <taxon>Cytophagales</taxon>
        <taxon>Cytophagaceae</taxon>
        <taxon>Spirosoma</taxon>
    </lineage>
</organism>
<keyword evidence="3" id="KW-1185">Reference proteome</keyword>
<feature type="region of interest" description="Disordered" evidence="1">
    <location>
        <begin position="86"/>
        <end position="112"/>
    </location>
</feature>
<dbReference type="Proteomes" id="UP000238375">
    <property type="component" value="Unassembled WGS sequence"/>
</dbReference>
<proteinExistence type="predicted"/>
<feature type="compositionally biased region" description="Basic and acidic residues" evidence="1">
    <location>
        <begin position="93"/>
        <end position="105"/>
    </location>
</feature>
<dbReference type="SUPFAM" id="SSF63887">
    <property type="entry name" value="P-domain of calnexin/calreticulin"/>
    <property type="match status" value="1"/>
</dbReference>
<evidence type="ECO:0000313" key="3">
    <source>
        <dbReference type="Proteomes" id="UP000238375"/>
    </source>
</evidence>
<dbReference type="InterPro" id="IPR009033">
    <property type="entry name" value="Calreticulin/calnexin_P_dom_sf"/>
</dbReference>
<dbReference type="GO" id="GO:0005509">
    <property type="term" value="F:calcium ion binding"/>
    <property type="evidence" value="ECO:0007669"/>
    <property type="project" value="InterPro"/>
</dbReference>
<protein>
    <submittedName>
        <fullName evidence="2">Uncharacterized protein</fullName>
    </submittedName>
</protein>
<name>A0A2T0T596_9BACT</name>
<gene>
    <name evidence="2" type="ORF">CLV58_10620</name>
</gene>
<accession>A0A2T0T596</accession>
<sequence length="112" mass="12874">MCQPNHGAGTSASQLLLVFPSSMDERDIIRLAEWYESRCGVDFDDALAVVSQGGDHPSNYSIGEQYYVVEHHPVTGWQWITQVRKADEDPDDDRTPDWDEREQGLWEKQNFC</sequence>
<comment type="caution">
    <text evidence="2">The sequence shown here is derived from an EMBL/GenBank/DDBJ whole genome shotgun (WGS) entry which is preliminary data.</text>
</comment>
<reference evidence="2 3" key="1">
    <citation type="submission" date="2018-03" db="EMBL/GenBank/DDBJ databases">
        <title>Genomic Encyclopedia of Archaeal and Bacterial Type Strains, Phase II (KMG-II): from individual species to whole genera.</title>
        <authorList>
            <person name="Goeker M."/>
        </authorList>
    </citation>
    <scope>NUCLEOTIDE SEQUENCE [LARGE SCALE GENOMIC DNA]</scope>
    <source>
        <strain evidence="2 3">DSM 28354</strain>
    </source>
</reference>
<evidence type="ECO:0000313" key="2">
    <source>
        <dbReference type="EMBL" id="PRY40837.1"/>
    </source>
</evidence>
<dbReference type="RefSeq" id="WP_106137281.1">
    <property type="nucleotide sequence ID" value="NZ_PVTE01000006.1"/>
</dbReference>
<dbReference type="AlphaFoldDB" id="A0A2T0T596"/>
<evidence type="ECO:0000256" key="1">
    <source>
        <dbReference type="SAM" id="MobiDB-lite"/>
    </source>
</evidence>